<dbReference type="InterPro" id="IPR036249">
    <property type="entry name" value="Thioredoxin-like_sf"/>
</dbReference>
<feature type="domain" description="Glutaredoxin" evidence="1">
    <location>
        <begin position="3"/>
        <end position="58"/>
    </location>
</feature>
<accession>A0A8S5P8C9</accession>
<evidence type="ECO:0000313" key="2">
    <source>
        <dbReference type="EMBL" id="DAE02683.1"/>
    </source>
</evidence>
<dbReference type="InterPro" id="IPR002109">
    <property type="entry name" value="Glutaredoxin"/>
</dbReference>
<dbReference type="PROSITE" id="PS51354">
    <property type="entry name" value="GLUTAREDOXIN_2"/>
    <property type="match status" value="1"/>
</dbReference>
<dbReference type="EMBL" id="BK015350">
    <property type="protein sequence ID" value="DAE02683.1"/>
    <property type="molecule type" value="Genomic_DNA"/>
</dbReference>
<dbReference type="Pfam" id="PF00462">
    <property type="entry name" value="Glutaredoxin"/>
    <property type="match status" value="1"/>
</dbReference>
<dbReference type="SUPFAM" id="SSF52833">
    <property type="entry name" value="Thioredoxin-like"/>
    <property type="match status" value="1"/>
</dbReference>
<name>A0A8S5P8C9_9CAUD</name>
<dbReference type="PROSITE" id="PS51353">
    <property type="entry name" value="ARSC"/>
    <property type="match status" value="1"/>
</dbReference>
<dbReference type="Gene3D" id="3.40.30.10">
    <property type="entry name" value="Glutaredoxin"/>
    <property type="match status" value="1"/>
</dbReference>
<reference evidence="2" key="1">
    <citation type="journal article" date="2021" name="Proc. Natl. Acad. Sci. U.S.A.">
        <title>A Catalog of Tens of Thousands of Viruses from Human Metagenomes Reveals Hidden Associations with Chronic Diseases.</title>
        <authorList>
            <person name="Tisza M.J."/>
            <person name="Buck C.B."/>
        </authorList>
    </citation>
    <scope>NUCLEOTIDE SEQUENCE</scope>
    <source>
        <strain evidence="2">CtGiO6</strain>
    </source>
</reference>
<dbReference type="InterPro" id="IPR006660">
    <property type="entry name" value="Arsenate_reductase-like"/>
</dbReference>
<proteinExistence type="predicted"/>
<evidence type="ECO:0000259" key="1">
    <source>
        <dbReference type="Pfam" id="PF00462"/>
    </source>
</evidence>
<organism evidence="2">
    <name type="scientific">Siphoviridae sp. ctGiO6</name>
    <dbReference type="NCBI Taxonomy" id="2825415"/>
    <lineage>
        <taxon>Viruses</taxon>
        <taxon>Duplodnaviria</taxon>
        <taxon>Heunggongvirae</taxon>
        <taxon>Uroviricota</taxon>
        <taxon>Caudoviricetes</taxon>
    </lineage>
</organism>
<sequence>MLTVYSKPNCIQCEMTKIWLDQNKIPYDTVDVIENPEALEEIKSLGFQSMPVVTLDKNFDNAWVGYNLDRLLELKELG</sequence>
<protein>
    <submittedName>
        <fullName evidence="2">Glutaredoxin-like protein</fullName>
    </submittedName>
</protein>
<dbReference type="CDD" id="cd02976">
    <property type="entry name" value="NrdH"/>
    <property type="match status" value="1"/>
</dbReference>